<dbReference type="SUPFAM" id="SSF52540">
    <property type="entry name" value="P-loop containing nucleoside triphosphate hydrolases"/>
    <property type="match status" value="1"/>
</dbReference>
<name>A0A7Z7I7S4_9BURK</name>
<gene>
    <name evidence="2" type="ORF">SAMN05446927_4116</name>
</gene>
<reference evidence="2 3" key="1">
    <citation type="submission" date="2017-09" db="EMBL/GenBank/DDBJ databases">
        <authorList>
            <person name="Varghese N."/>
            <person name="Submissions S."/>
        </authorList>
    </citation>
    <scope>NUCLEOTIDE SEQUENCE [LARGE SCALE GENOMIC DNA]</scope>
    <source>
        <strain evidence="2 3">OK806</strain>
    </source>
</reference>
<organism evidence="2 3">
    <name type="scientific">Caballeronia arationis</name>
    <dbReference type="NCBI Taxonomy" id="1777142"/>
    <lineage>
        <taxon>Bacteria</taxon>
        <taxon>Pseudomonadati</taxon>
        <taxon>Pseudomonadota</taxon>
        <taxon>Betaproteobacteria</taxon>
        <taxon>Burkholderiales</taxon>
        <taxon>Burkholderiaceae</taxon>
        <taxon>Caballeronia</taxon>
    </lineage>
</organism>
<dbReference type="Proteomes" id="UP000219522">
    <property type="component" value="Unassembled WGS sequence"/>
</dbReference>
<feature type="domain" description="NrS-1 polymerase-like helicase" evidence="1">
    <location>
        <begin position="176"/>
        <end position="289"/>
    </location>
</feature>
<comment type="caution">
    <text evidence="2">The sequence shown here is derived from an EMBL/GenBank/DDBJ whole genome shotgun (WGS) entry which is preliminary data.</text>
</comment>
<accession>A0A7Z7I7S4</accession>
<sequence>MTETRYSLPSPYPDRAVLDEPGERINGIPFATLGYRYDDFHAYLPTHSYLHVPSQELWPGASVNAKLPPRHLDGAKVKPSLWLDVHRPVMQMEWVPGEPALIENRVMQAAGWHAHTGARIFNLYNPPRLIAGDARKAGPWLDHLHRIYPEDAGHIANWIAHTTQHPGTKINHALLLSGQPGIGKDTLLEPVRAAVGAHNFADVSPPAMLGRFSGWVRNVIVRVSEVRDLGEINRFAFYEHCKPLLASPPDAIRVDEKHLREYFVMNCCCVIFTSNHLSDGLYLPADDRRHYVAWSDAKPLDFDESYWRDLWAWYVAGGIGHVCAWLRERDLSKFDPKAPPAKTAAFWTMVAAGESPERGEMRDLLELLGNPPAFTMTDIVTGATRHNLMDLERDLTDRKNRRSIPHQMERAGYVAVRNPNADDGLFKVTGKRCVIYAQSALTLADQLRAAQKRMTTGHVL</sequence>
<keyword evidence="3" id="KW-1185">Reference proteome</keyword>
<evidence type="ECO:0000313" key="3">
    <source>
        <dbReference type="Proteomes" id="UP000219522"/>
    </source>
</evidence>
<dbReference type="InterPro" id="IPR027417">
    <property type="entry name" value="P-loop_NTPase"/>
</dbReference>
<dbReference type="AlphaFoldDB" id="A0A7Z7I7S4"/>
<evidence type="ECO:0000259" key="1">
    <source>
        <dbReference type="Pfam" id="PF19263"/>
    </source>
</evidence>
<proteinExistence type="predicted"/>
<dbReference type="RefSeq" id="WP_143753625.1">
    <property type="nucleotide sequence ID" value="NZ_OCSU01000002.1"/>
</dbReference>
<dbReference type="InterPro" id="IPR045455">
    <property type="entry name" value="NrS-1_pol-like_helicase"/>
</dbReference>
<dbReference type="EMBL" id="OCSU01000002">
    <property type="protein sequence ID" value="SOE80864.1"/>
    <property type="molecule type" value="Genomic_DNA"/>
</dbReference>
<dbReference type="Pfam" id="PF19263">
    <property type="entry name" value="DUF5906"/>
    <property type="match status" value="1"/>
</dbReference>
<evidence type="ECO:0000313" key="2">
    <source>
        <dbReference type="EMBL" id="SOE80864.1"/>
    </source>
</evidence>
<protein>
    <recommendedName>
        <fullName evidence="1">NrS-1 polymerase-like helicase domain-containing protein</fullName>
    </recommendedName>
</protein>